<dbReference type="PROSITE" id="PS51257">
    <property type="entry name" value="PROKAR_LIPOPROTEIN"/>
    <property type="match status" value="1"/>
</dbReference>
<name>A0ABW3W5R1_9ACTN</name>
<evidence type="ECO:0000259" key="2">
    <source>
        <dbReference type="Pfam" id="PF13472"/>
    </source>
</evidence>
<evidence type="ECO:0000313" key="4">
    <source>
        <dbReference type="Proteomes" id="UP001597229"/>
    </source>
</evidence>
<gene>
    <name evidence="3" type="ORF">ACFQ3F_18760</name>
</gene>
<keyword evidence="1" id="KW-0732">Signal</keyword>
<organism evidence="3 4">
    <name type="scientific">Nocardioides ginsengisoli</name>
    <dbReference type="NCBI Taxonomy" id="363868"/>
    <lineage>
        <taxon>Bacteria</taxon>
        <taxon>Bacillati</taxon>
        <taxon>Actinomycetota</taxon>
        <taxon>Actinomycetes</taxon>
        <taxon>Propionibacteriales</taxon>
        <taxon>Nocardioidaceae</taxon>
        <taxon>Nocardioides</taxon>
    </lineage>
</organism>
<dbReference type="Pfam" id="PF13472">
    <property type="entry name" value="Lipase_GDSL_2"/>
    <property type="match status" value="1"/>
</dbReference>
<dbReference type="InterPro" id="IPR037460">
    <property type="entry name" value="SEST-like"/>
</dbReference>
<keyword evidence="4" id="KW-1185">Reference proteome</keyword>
<dbReference type="InterPro" id="IPR013830">
    <property type="entry name" value="SGNH_hydro"/>
</dbReference>
<dbReference type="PANTHER" id="PTHR37981">
    <property type="entry name" value="LIPASE 2"/>
    <property type="match status" value="1"/>
</dbReference>
<feature type="chain" id="PRO_5047383581" evidence="1">
    <location>
        <begin position="26"/>
        <end position="314"/>
    </location>
</feature>
<feature type="signal peptide" evidence="1">
    <location>
        <begin position="1"/>
        <end position="25"/>
    </location>
</feature>
<dbReference type="GO" id="GO:0016787">
    <property type="term" value="F:hydrolase activity"/>
    <property type="evidence" value="ECO:0007669"/>
    <property type="project" value="UniProtKB-KW"/>
</dbReference>
<keyword evidence="3" id="KW-0378">Hydrolase</keyword>
<dbReference type="EMBL" id="JBHTLX010000023">
    <property type="protein sequence ID" value="MFD1249848.1"/>
    <property type="molecule type" value="Genomic_DNA"/>
</dbReference>
<dbReference type="RefSeq" id="WP_367920369.1">
    <property type="nucleotide sequence ID" value="NZ_BAABAC010000030.1"/>
</dbReference>
<dbReference type="EC" id="3.1.-.-" evidence="3"/>
<dbReference type="Proteomes" id="UP001597229">
    <property type="component" value="Unassembled WGS sequence"/>
</dbReference>
<protein>
    <submittedName>
        <fullName evidence="3">SGNH/GDSL hydrolase family protein</fullName>
        <ecNumber evidence="3">3.1.-.-</ecNumber>
    </submittedName>
</protein>
<dbReference type="InterPro" id="IPR036514">
    <property type="entry name" value="SGNH_hydro_sf"/>
</dbReference>
<sequence length="314" mass="33040">MAPRSRPIRPVTLLALLVAATLALAGCTTRAHKAGAGEGLHKGDRYVALGDSYTAAYLTGKLDTESGGCLRSLTNYPRQVADKLGLELTDVSCGGATTADVTAGQKPTWGAAVPPQIDAVGPDTRLVTIGLGGNDFNLFGRIIINCMFAAQQDPTGSPCTDIAAKNPRVWQVFDRIQQRLVRVVELVRKRAPEARVLLVGYPQAFPATGGCAQFPIATGDMTLARDLLNGLNGAVEGAASDSGASYVDVWTPSAGHDICSKDPWIAGARPERTDGFAYHPYPEEQQLVARQVLDVLAGSSDASAKTREATPNSP</sequence>
<dbReference type="SUPFAM" id="SSF52266">
    <property type="entry name" value="SGNH hydrolase"/>
    <property type="match status" value="1"/>
</dbReference>
<comment type="caution">
    <text evidence="3">The sequence shown here is derived from an EMBL/GenBank/DDBJ whole genome shotgun (WGS) entry which is preliminary data.</text>
</comment>
<dbReference type="PANTHER" id="PTHR37981:SF1">
    <property type="entry name" value="SGNH HYDROLASE-TYPE ESTERASE DOMAIN-CONTAINING PROTEIN"/>
    <property type="match status" value="1"/>
</dbReference>
<dbReference type="CDD" id="cd01823">
    <property type="entry name" value="SEST_like"/>
    <property type="match status" value="1"/>
</dbReference>
<proteinExistence type="predicted"/>
<reference evidence="4" key="1">
    <citation type="journal article" date="2019" name="Int. J. Syst. Evol. Microbiol.">
        <title>The Global Catalogue of Microorganisms (GCM) 10K type strain sequencing project: providing services to taxonomists for standard genome sequencing and annotation.</title>
        <authorList>
            <consortium name="The Broad Institute Genomics Platform"/>
            <consortium name="The Broad Institute Genome Sequencing Center for Infectious Disease"/>
            <person name="Wu L."/>
            <person name="Ma J."/>
        </authorList>
    </citation>
    <scope>NUCLEOTIDE SEQUENCE [LARGE SCALE GENOMIC DNA]</scope>
    <source>
        <strain evidence="4">CCUG 52478</strain>
    </source>
</reference>
<evidence type="ECO:0000256" key="1">
    <source>
        <dbReference type="SAM" id="SignalP"/>
    </source>
</evidence>
<accession>A0ABW3W5R1</accession>
<evidence type="ECO:0000313" key="3">
    <source>
        <dbReference type="EMBL" id="MFD1249848.1"/>
    </source>
</evidence>
<dbReference type="Gene3D" id="3.40.50.1110">
    <property type="entry name" value="SGNH hydrolase"/>
    <property type="match status" value="1"/>
</dbReference>
<feature type="domain" description="SGNH hydrolase-type esterase" evidence="2">
    <location>
        <begin position="48"/>
        <end position="282"/>
    </location>
</feature>